<evidence type="ECO:0000256" key="5">
    <source>
        <dbReference type="ARBA" id="ARBA00022777"/>
    </source>
</evidence>
<dbReference type="Gene3D" id="1.10.287.130">
    <property type="match status" value="1"/>
</dbReference>
<dbReference type="PANTHER" id="PTHR43711">
    <property type="entry name" value="TWO-COMPONENT HISTIDINE KINASE"/>
    <property type="match status" value="1"/>
</dbReference>
<evidence type="ECO:0000256" key="6">
    <source>
        <dbReference type="ARBA" id="ARBA00023012"/>
    </source>
</evidence>
<feature type="transmembrane region" description="Helical" evidence="7">
    <location>
        <begin position="100"/>
        <end position="116"/>
    </location>
</feature>
<dbReference type="EMBL" id="SJSK01000006">
    <property type="protein sequence ID" value="TCC88037.1"/>
    <property type="molecule type" value="Genomic_DNA"/>
</dbReference>
<dbReference type="InterPro" id="IPR036097">
    <property type="entry name" value="HisK_dim/P_sf"/>
</dbReference>
<dbReference type="InterPro" id="IPR004358">
    <property type="entry name" value="Sig_transdc_His_kin-like_C"/>
</dbReference>
<keyword evidence="3" id="KW-0597">Phosphoprotein</keyword>
<keyword evidence="5 9" id="KW-0418">Kinase</keyword>
<keyword evidence="7" id="KW-1133">Transmembrane helix</keyword>
<feature type="transmembrane region" description="Helical" evidence="7">
    <location>
        <begin position="48"/>
        <end position="65"/>
    </location>
</feature>
<dbReference type="SUPFAM" id="SSF55874">
    <property type="entry name" value="ATPase domain of HSP90 chaperone/DNA topoisomerase II/histidine kinase"/>
    <property type="match status" value="1"/>
</dbReference>
<evidence type="ECO:0000313" key="9">
    <source>
        <dbReference type="EMBL" id="TCC88037.1"/>
    </source>
</evidence>
<dbReference type="SMART" id="SM00387">
    <property type="entry name" value="HATPase_c"/>
    <property type="match status" value="1"/>
</dbReference>
<evidence type="ECO:0000256" key="7">
    <source>
        <dbReference type="SAM" id="Phobius"/>
    </source>
</evidence>
<dbReference type="InterPro" id="IPR003594">
    <property type="entry name" value="HATPase_dom"/>
</dbReference>
<dbReference type="SUPFAM" id="SSF47384">
    <property type="entry name" value="Homodimeric domain of signal transducing histidine kinase"/>
    <property type="match status" value="1"/>
</dbReference>
<keyword evidence="6" id="KW-0902">Two-component regulatory system</keyword>
<dbReference type="Gene3D" id="3.30.565.10">
    <property type="entry name" value="Histidine kinase-like ATPase, C-terminal domain"/>
    <property type="match status" value="1"/>
</dbReference>
<evidence type="ECO:0000256" key="3">
    <source>
        <dbReference type="ARBA" id="ARBA00022553"/>
    </source>
</evidence>
<gene>
    <name evidence="9" type="ORF">EZ428_20150</name>
</gene>
<evidence type="ECO:0000256" key="2">
    <source>
        <dbReference type="ARBA" id="ARBA00012438"/>
    </source>
</evidence>
<keyword evidence="7" id="KW-0812">Transmembrane</keyword>
<evidence type="ECO:0000256" key="4">
    <source>
        <dbReference type="ARBA" id="ARBA00022679"/>
    </source>
</evidence>
<feature type="transmembrane region" description="Helical" evidence="7">
    <location>
        <begin position="123"/>
        <end position="140"/>
    </location>
</feature>
<dbReference type="InterPro" id="IPR036890">
    <property type="entry name" value="HATPase_C_sf"/>
</dbReference>
<keyword evidence="4" id="KW-0808">Transferase</keyword>
<comment type="catalytic activity">
    <reaction evidence="1">
        <text>ATP + protein L-histidine = ADP + protein N-phospho-L-histidine.</text>
        <dbReference type="EC" id="2.7.13.3"/>
    </reaction>
</comment>
<dbReference type="InterPro" id="IPR005467">
    <property type="entry name" value="His_kinase_dom"/>
</dbReference>
<feature type="transmembrane region" description="Helical" evidence="7">
    <location>
        <begin position="77"/>
        <end position="94"/>
    </location>
</feature>
<dbReference type="PROSITE" id="PS50109">
    <property type="entry name" value="HIS_KIN"/>
    <property type="match status" value="1"/>
</dbReference>
<reference evidence="9 10" key="1">
    <citation type="submission" date="2019-02" db="EMBL/GenBank/DDBJ databases">
        <title>Pedobacter sp. RP-1-13 sp. nov., isolated from Arctic soil.</title>
        <authorList>
            <person name="Dahal R.H."/>
        </authorList>
    </citation>
    <scope>NUCLEOTIDE SEQUENCE [LARGE SCALE GENOMIC DNA]</scope>
    <source>
        <strain evidence="9 10">RP-1-13</strain>
    </source>
</reference>
<sequence>MIKEHPHYFPARNLFTKKSRTKLINLVCHLSAILALASALLGSDSVPYSLSMIALSGIFIASLLLKLNAKDSVGKFFVPLATSLWITYMCIAFGSELGTQNYLVIALVALAIYANGNTYRVTSILGVLIVAILVNGYQYNNAPLYPLPRFGHVIFMINVITPLAIISMMCWKVINQTRDSQQLINQQKWELQQSNQFKDRILSILGHDMRSPFNSTKSLIDMLDLDMLSTSERRTIVDQLRNDIDLSLSTLDNILAWASQGYYGSLMGTGVKSENLALADMASKTVAAFQHLGSLKKVSIINSIPSECVAYADFQQISFVLRNLTNNALKFSYTGGHITLNGKLGVQGVTISIKDQGTGMDASILSSLFNIGNRMTRRGTAGEKGSGLGLIFCKEFVENNGGKLWIESVTGQGTTVYFSLPAALGVQFS</sequence>
<dbReference type="CDD" id="cd00082">
    <property type="entry name" value="HisKA"/>
    <property type="match status" value="1"/>
</dbReference>
<comment type="caution">
    <text evidence="9">The sequence shown here is derived from an EMBL/GenBank/DDBJ whole genome shotgun (WGS) entry which is preliminary data.</text>
</comment>
<dbReference type="GO" id="GO:0000155">
    <property type="term" value="F:phosphorelay sensor kinase activity"/>
    <property type="evidence" value="ECO:0007669"/>
    <property type="project" value="InterPro"/>
</dbReference>
<organism evidence="9 10">
    <name type="scientific">Pedobacter frigiditerrae</name>
    <dbReference type="NCBI Taxonomy" id="2530452"/>
    <lineage>
        <taxon>Bacteria</taxon>
        <taxon>Pseudomonadati</taxon>
        <taxon>Bacteroidota</taxon>
        <taxon>Sphingobacteriia</taxon>
        <taxon>Sphingobacteriales</taxon>
        <taxon>Sphingobacteriaceae</taxon>
        <taxon>Pedobacter</taxon>
    </lineage>
</organism>
<dbReference type="OrthoDB" id="9810447at2"/>
<protein>
    <recommendedName>
        <fullName evidence="2">histidine kinase</fullName>
        <ecNumber evidence="2">2.7.13.3</ecNumber>
    </recommendedName>
</protein>
<proteinExistence type="predicted"/>
<feature type="transmembrane region" description="Helical" evidence="7">
    <location>
        <begin position="23"/>
        <end position="42"/>
    </location>
</feature>
<dbReference type="Pfam" id="PF02518">
    <property type="entry name" value="HATPase_c"/>
    <property type="match status" value="1"/>
</dbReference>
<evidence type="ECO:0000313" key="10">
    <source>
        <dbReference type="Proteomes" id="UP000292884"/>
    </source>
</evidence>
<accession>A0A4R0MNG4</accession>
<dbReference type="AlphaFoldDB" id="A0A4R0MNG4"/>
<dbReference type="EC" id="2.7.13.3" evidence="2"/>
<dbReference type="PANTHER" id="PTHR43711:SF26">
    <property type="entry name" value="SENSOR HISTIDINE KINASE RCSC"/>
    <property type="match status" value="1"/>
</dbReference>
<evidence type="ECO:0000256" key="1">
    <source>
        <dbReference type="ARBA" id="ARBA00000085"/>
    </source>
</evidence>
<dbReference type="Proteomes" id="UP000292884">
    <property type="component" value="Unassembled WGS sequence"/>
</dbReference>
<name>A0A4R0MNG4_9SPHI</name>
<dbReference type="InterPro" id="IPR003661">
    <property type="entry name" value="HisK_dim/P_dom"/>
</dbReference>
<feature type="domain" description="Histidine kinase" evidence="8">
    <location>
        <begin position="204"/>
        <end position="424"/>
    </location>
</feature>
<evidence type="ECO:0000259" key="8">
    <source>
        <dbReference type="PROSITE" id="PS50109"/>
    </source>
</evidence>
<dbReference type="RefSeq" id="WP_131555001.1">
    <property type="nucleotide sequence ID" value="NZ_SJSK01000006.1"/>
</dbReference>
<keyword evidence="7" id="KW-0472">Membrane</keyword>
<dbReference type="PRINTS" id="PR00344">
    <property type="entry name" value="BCTRLSENSOR"/>
</dbReference>
<feature type="transmembrane region" description="Helical" evidence="7">
    <location>
        <begin position="152"/>
        <end position="174"/>
    </location>
</feature>
<keyword evidence="10" id="KW-1185">Reference proteome</keyword>
<dbReference type="InterPro" id="IPR050736">
    <property type="entry name" value="Sensor_HK_Regulatory"/>
</dbReference>